<protein>
    <submittedName>
        <fullName evidence="3">NAD(P)-binding protein</fullName>
    </submittedName>
</protein>
<organism evidence="3 4">
    <name type="scientific">Cryphonectria parasitica (strain ATCC 38755 / EP155)</name>
    <dbReference type="NCBI Taxonomy" id="660469"/>
    <lineage>
        <taxon>Eukaryota</taxon>
        <taxon>Fungi</taxon>
        <taxon>Dikarya</taxon>
        <taxon>Ascomycota</taxon>
        <taxon>Pezizomycotina</taxon>
        <taxon>Sordariomycetes</taxon>
        <taxon>Sordariomycetidae</taxon>
        <taxon>Diaporthales</taxon>
        <taxon>Cryphonectriaceae</taxon>
        <taxon>Cryphonectria-Endothia species complex</taxon>
        <taxon>Cryphonectria</taxon>
    </lineage>
</organism>
<evidence type="ECO:0000313" key="3">
    <source>
        <dbReference type="EMBL" id="KAF3764278.1"/>
    </source>
</evidence>
<keyword evidence="2" id="KW-0560">Oxidoreductase</keyword>
<evidence type="ECO:0000256" key="1">
    <source>
        <dbReference type="ARBA" id="ARBA00006484"/>
    </source>
</evidence>
<dbReference type="InterPro" id="IPR002347">
    <property type="entry name" value="SDR_fam"/>
</dbReference>
<dbReference type="InterPro" id="IPR036291">
    <property type="entry name" value="NAD(P)-bd_dom_sf"/>
</dbReference>
<accession>A0A9P4Y084</accession>
<dbReference type="AlphaFoldDB" id="A0A9P4Y084"/>
<dbReference type="Gene3D" id="3.40.50.720">
    <property type="entry name" value="NAD(P)-binding Rossmann-like Domain"/>
    <property type="match status" value="1"/>
</dbReference>
<keyword evidence="4" id="KW-1185">Reference proteome</keyword>
<dbReference type="Pfam" id="PF00106">
    <property type="entry name" value="adh_short"/>
    <property type="match status" value="1"/>
</dbReference>
<dbReference type="GO" id="GO:0016491">
    <property type="term" value="F:oxidoreductase activity"/>
    <property type="evidence" value="ECO:0007669"/>
    <property type="project" value="UniProtKB-KW"/>
</dbReference>
<dbReference type="PANTHER" id="PTHR42901:SF1">
    <property type="entry name" value="ALCOHOL DEHYDROGENASE"/>
    <property type="match status" value="1"/>
</dbReference>
<dbReference type="OrthoDB" id="1933717at2759"/>
<dbReference type="GeneID" id="63837674"/>
<dbReference type="Proteomes" id="UP000803844">
    <property type="component" value="Unassembled WGS sequence"/>
</dbReference>
<dbReference type="SUPFAM" id="SSF51735">
    <property type="entry name" value="NAD(P)-binding Rossmann-fold domains"/>
    <property type="match status" value="1"/>
</dbReference>
<proteinExistence type="inferred from homology"/>
<name>A0A9P4Y084_CRYP1</name>
<reference evidence="3" key="1">
    <citation type="journal article" date="2020" name="Phytopathology">
        <title>Genome sequence of the chestnut blight fungus Cryphonectria parasitica EP155: A fundamental resource for an archetypical invasive plant pathogen.</title>
        <authorList>
            <person name="Crouch J.A."/>
            <person name="Dawe A."/>
            <person name="Aerts A."/>
            <person name="Barry K."/>
            <person name="Churchill A.C.L."/>
            <person name="Grimwood J."/>
            <person name="Hillman B."/>
            <person name="Milgroom M.G."/>
            <person name="Pangilinan J."/>
            <person name="Smith M."/>
            <person name="Salamov A."/>
            <person name="Schmutz J."/>
            <person name="Yadav J."/>
            <person name="Grigoriev I.V."/>
            <person name="Nuss D."/>
        </authorList>
    </citation>
    <scope>NUCLEOTIDE SEQUENCE</scope>
    <source>
        <strain evidence="3">EP155</strain>
    </source>
</reference>
<sequence length="297" mass="30977">MPSATATWHNDTYSAISALRPELSAKGKTVVIIVSGSGVGRQNALSFAKAQAARIILLGRREASLQETASLVSSASSGVETLVRAVDTTNLEGLKTIAAEVGTWDILVIASVHASTVSTLASADIDEWWQGFETNVKGLVLAVKALLPTANKAGLAVLALTSQTTAFPTVMGPGMSGYNASKIAQIKVVEYQAAEEPNIFAATIHPGICDTAVLAKSGLKPDQVPLDQIALPGDFLVWLASPEGSFLKGRSVSANRDVDELKAQAESIQSGLTMTSGIYGWPYPHTGSAWTEPATSA</sequence>
<evidence type="ECO:0000313" key="4">
    <source>
        <dbReference type="Proteomes" id="UP000803844"/>
    </source>
</evidence>
<comment type="similarity">
    <text evidence="1">Belongs to the short-chain dehydrogenases/reductases (SDR) family.</text>
</comment>
<dbReference type="EMBL" id="MU032348">
    <property type="protein sequence ID" value="KAF3764278.1"/>
    <property type="molecule type" value="Genomic_DNA"/>
</dbReference>
<gene>
    <name evidence="3" type="ORF">M406DRAFT_330624</name>
</gene>
<dbReference type="PANTHER" id="PTHR42901">
    <property type="entry name" value="ALCOHOL DEHYDROGENASE"/>
    <property type="match status" value="1"/>
</dbReference>
<comment type="caution">
    <text evidence="3">The sequence shown here is derived from an EMBL/GenBank/DDBJ whole genome shotgun (WGS) entry which is preliminary data.</text>
</comment>
<evidence type="ECO:0000256" key="2">
    <source>
        <dbReference type="ARBA" id="ARBA00023002"/>
    </source>
</evidence>
<dbReference type="RefSeq" id="XP_040775239.1">
    <property type="nucleotide sequence ID" value="XM_040920545.1"/>
</dbReference>
<dbReference type="CDD" id="cd05233">
    <property type="entry name" value="SDR_c"/>
    <property type="match status" value="1"/>
</dbReference>